<sequence length="77" mass="7792">MSMASDLLESIEPPDRASVQIAYGYVTAVTGSSLSVLVRGGVAEGVRMTTACSGAKVGQRAVLIGSPPVWTAIGILA</sequence>
<protein>
    <submittedName>
        <fullName evidence="1">Uncharacterized protein</fullName>
    </submittedName>
</protein>
<name>A0A8S5PIB3_9CAUD</name>
<accession>A0A8S5PIB3</accession>
<evidence type="ECO:0000313" key="1">
    <source>
        <dbReference type="EMBL" id="DAE06211.1"/>
    </source>
</evidence>
<reference evidence="1" key="1">
    <citation type="journal article" date="2021" name="Proc. Natl. Acad. Sci. U.S.A.">
        <title>A Catalog of Tens of Thousands of Viruses from Human Metagenomes Reveals Hidden Associations with Chronic Diseases.</title>
        <authorList>
            <person name="Tisza M.J."/>
            <person name="Buck C.B."/>
        </authorList>
    </citation>
    <scope>NUCLEOTIDE SEQUENCE</scope>
    <source>
        <strain evidence="1">CtwIa5</strain>
    </source>
</reference>
<proteinExistence type="predicted"/>
<dbReference type="EMBL" id="BK015430">
    <property type="protein sequence ID" value="DAE06211.1"/>
    <property type="molecule type" value="Genomic_DNA"/>
</dbReference>
<organism evidence="1">
    <name type="scientific">Siphoviridae sp. ctwIa5</name>
    <dbReference type="NCBI Taxonomy" id="2825729"/>
    <lineage>
        <taxon>Viruses</taxon>
        <taxon>Duplodnaviria</taxon>
        <taxon>Heunggongvirae</taxon>
        <taxon>Uroviricota</taxon>
        <taxon>Caudoviricetes</taxon>
    </lineage>
</organism>